<dbReference type="InterPro" id="IPR008918">
    <property type="entry name" value="HhH2"/>
</dbReference>
<dbReference type="PANTHER" id="PTHR10133:SF27">
    <property type="entry name" value="DNA POLYMERASE NU"/>
    <property type="match status" value="1"/>
</dbReference>
<evidence type="ECO:0000256" key="6">
    <source>
        <dbReference type="ARBA" id="ARBA00022932"/>
    </source>
</evidence>
<dbReference type="CDD" id="cd09898">
    <property type="entry name" value="H3TH_53EXO"/>
    <property type="match status" value="1"/>
</dbReference>
<dbReference type="Gene3D" id="3.30.420.10">
    <property type="entry name" value="Ribonuclease H-like superfamily/Ribonuclease H"/>
    <property type="match status" value="1"/>
</dbReference>
<dbReference type="Pfam" id="PF01367">
    <property type="entry name" value="5_3_exonuc"/>
    <property type="match status" value="1"/>
</dbReference>
<dbReference type="SUPFAM" id="SSF56672">
    <property type="entry name" value="DNA/RNA polymerases"/>
    <property type="match status" value="1"/>
</dbReference>
<dbReference type="PROSITE" id="PS00447">
    <property type="entry name" value="DNA_POLYMERASE_A"/>
    <property type="match status" value="1"/>
</dbReference>
<keyword evidence="11" id="KW-0540">Nuclease</keyword>
<dbReference type="Gene3D" id="1.10.150.20">
    <property type="entry name" value="5' to 3' exonuclease, C-terminal subdomain"/>
    <property type="match status" value="2"/>
</dbReference>
<evidence type="ECO:0000256" key="9">
    <source>
        <dbReference type="ARBA" id="ARBA00049244"/>
    </source>
</evidence>
<reference evidence="14" key="1">
    <citation type="submission" date="2022-05" db="EMBL/GenBank/DDBJ databases">
        <authorList>
            <person name="Oliphant S.A."/>
            <person name="Watson-Haigh N.S."/>
            <person name="Sumby K.M."/>
            <person name="Gardner J.M."/>
            <person name="Jiranek V."/>
        </authorList>
    </citation>
    <scope>NUCLEOTIDE SEQUENCE</scope>
    <source>
        <strain evidence="14">KI11_C11</strain>
    </source>
</reference>
<keyword evidence="7 11" id="KW-0238">DNA-binding</keyword>
<dbReference type="InterPro" id="IPR002421">
    <property type="entry name" value="5-3_exonuclease"/>
</dbReference>
<dbReference type="Pfam" id="PF22619">
    <property type="entry name" value="DNA_polI_exo1"/>
    <property type="match status" value="1"/>
</dbReference>
<dbReference type="InterPro" id="IPR002298">
    <property type="entry name" value="DNA_polymerase_A"/>
</dbReference>
<keyword evidence="3 11" id="KW-0548">Nucleotidyltransferase</keyword>
<dbReference type="CDD" id="cd09859">
    <property type="entry name" value="PIN_53EXO"/>
    <property type="match status" value="1"/>
</dbReference>
<keyword evidence="11" id="KW-0269">Exonuclease</keyword>
<dbReference type="InterPro" id="IPR001098">
    <property type="entry name" value="DNA-dir_DNA_pol_A_palm_dom"/>
</dbReference>
<dbReference type="Proteomes" id="UP001057025">
    <property type="component" value="Chromosome"/>
</dbReference>
<organism evidence="14 15">
    <name type="scientific">Fructilactobacillus hinvesii</name>
    <dbReference type="NCBI Taxonomy" id="2940300"/>
    <lineage>
        <taxon>Bacteria</taxon>
        <taxon>Bacillati</taxon>
        <taxon>Bacillota</taxon>
        <taxon>Bacilli</taxon>
        <taxon>Lactobacillales</taxon>
        <taxon>Lactobacillaceae</taxon>
        <taxon>Fructilactobacillus</taxon>
    </lineage>
</organism>
<dbReference type="SMART" id="SM00475">
    <property type="entry name" value="53EXOc"/>
    <property type="match status" value="1"/>
</dbReference>
<evidence type="ECO:0000256" key="11">
    <source>
        <dbReference type="RuleBase" id="RU004460"/>
    </source>
</evidence>
<comment type="subunit">
    <text evidence="11">Single-chain monomer with multiple functions.</text>
</comment>
<keyword evidence="5 11" id="KW-0227">DNA damage</keyword>
<dbReference type="NCBIfam" id="NF004397">
    <property type="entry name" value="PRK05755.1"/>
    <property type="match status" value="1"/>
</dbReference>
<dbReference type="GO" id="GO:0003887">
    <property type="term" value="F:DNA-directed DNA polymerase activity"/>
    <property type="evidence" value="ECO:0007669"/>
    <property type="project" value="UniProtKB-EC"/>
</dbReference>
<keyword evidence="4 11" id="KW-0235">DNA replication</keyword>
<dbReference type="InterPro" id="IPR019760">
    <property type="entry name" value="DNA-dir_DNA_pol_A_CS"/>
</dbReference>
<gene>
    <name evidence="11 14" type="primary">polA</name>
    <name evidence="14" type="ORF">M3M39_05640</name>
</gene>
<dbReference type="InterPro" id="IPR020045">
    <property type="entry name" value="DNA_polI_H3TH"/>
</dbReference>
<sequence length="895" mass="101248">MGAKKILLIDGNSLFYKAFFALYQSLDRFTNQAGLHTNALYGFNRMLNDMLARVQPDAVLAAFDAGQTTFRTKMYGDYKGGRDKMPEELREQFPYVMELLQARGIKTYELDNFEADDIIGTTAKQAEQAGYVVTVVTGDRDLTQLCSDLTTVKVSKKGVSDIESYTPAYVEDTMGIKPEQIVDVKGLQGDTSDNYPGVEKVGPKTALKLVKQFGTVENLYQHIDQVSGKKLKEHLIHDQDQALLSKQLATIKRDAPLTISLDDLQYQGDQEPELQDFYQKMNFRTFLNEKTPASSEVQTLPDVEYTVLTPTNVAELDRFTDEVVVNVEMLAPNYHVADQVGIVLGSPDHWYVTDDLTLLQNEHVKRLLEDQRVKKDVFDNKAQRVALHRDGIELRNVDFDMLLVSYLLNTLNNADDVGEVARQHDYQGVLPDQDVYGKGKSIKLPEAAEFYTHLTRKALAISSLKQQMFADLVDHHQADLYREMELPLSEVLAQMEITGIKVDPDRLDELKSKFQERVSELQQGIYQDAGQEFNVGSPKQLGEVLFEKLKLPVIKKTKTGYSTSVDVLEKLAPEHPIIEKILAYRQLTKLISTYIDGIKGDILSDHKVHTRYLQTLTQTGRLSSVDPNLQNIPVRTEEGRKIREAFVPSYPEWQLFSSDYSQIELRVLAAISGDQNMKTAFANGEDIHAVTARRIFELPKGTPVDANLRRQAKAVNFGIVYGISSYGLAHNTGISNADAKRFIEKYFHEYPGVKEYMDGSVAFAKQHGYVETISKRRRYIPEIKSRSFHQRQFAERIAMNSPIQGSAADIIKAAMIRMNQVLESEGLQARMLLQIHDELIFEAPNEEIEILANLVPKVMDSIMQTDPLLQKAAVNFDVPLKVESHAGNNWYNIKK</sequence>
<dbReference type="CDD" id="cd06140">
    <property type="entry name" value="DNA_polA_I_Bacillus_like_exo"/>
    <property type="match status" value="1"/>
</dbReference>
<keyword evidence="11" id="KW-0378">Hydrolase</keyword>
<dbReference type="SUPFAM" id="SSF88723">
    <property type="entry name" value="PIN domain-like"/>
    <property type="match status" value="1"/>
</dbReference>
<feature type="domain" description="5'-3' exonuclease" evidence="12">
    <location>
        <begin position="4"/>
        <end position="267"/>
    </location>
</feature>
<dbReference type="Pfam" id="PF00476">
    <property type="entry name" value="DNA_pol_A"/>
    <property type="match status" value="1"/>
</dbReference>
<dbReference type="NCBIfam" id="TIGR00593">
    <property type="entry name" value="pola"/>
    <property type="match status" value="1"/>
</dbReference>
<evidence type="ECO:0000256" key="2">
    <source>
        <dbReference type="ARBA" id="ARBA00022679"/>
    </source>
</evidence>
<dbReference type="InterPro" id="IPR020046">
    <property type="entry name" value="5-3_exonucl_a-hlix_arch_N"/>
</dbReference>
<keyword evidence="2 11" id="KW-0808">Transferase</keyword>
<dbReference type="PANTHER" id="PTHR10133">
    <property type="entry name" value="DNA POLYMERASE I"/>
    <property type="match status" value="1"/>
</dbReference>
<dbReference type="InterPro" id="IPR036397">
    <property type="entry name" value="RNaseH_sf"/>
</dbReference>
<feature type="domain" description="DNA-directed DNA polymerase family A palm" evidence="13">
    <location>
        <begin position="639"/>
        <end position="847"/>
    </location>
</feature>
<comment type="function">
    <text evidence="11">In addition to polymerase activity, this DNA polymerase exhibits 5'-3' exonuclease activity.</text>
</comment>
<evidence type="ECO:0000259" key="13">
    <source>
        <dbReference type="SMART" id="SM00482"/>
    </source>
</evidence>
<dbReference type="Gene3D" id="3.40.50.1010">
    <property type="entry name" value="5'-nuclease"/>
    <property type="match status" value="1"/>
</dbReference>
<dbReference type="Gene3D" id="1.20.1060.10">
    <property type="entry name" value="Taq DNA Polymerase, Chain T, domain 4"/>
    <property type="match status" value="1"/>
</dbReference>
<keyword evidence="6 11" id="KW-0239">DNA-directed DNA polymerase</keyword>
<evidence type="ECO:0000313" key="15">
    <source>
        <dbReference type="Proteomes" id="UP001057025"/>
    </source>
</evidence>
<protein>
    <recommendedName>
        <fullName evidence="10 11">DNA polymerase I</fullName>
        <ecNumber evidence="10 11">2.7.7.7</ecNumber>
    </recommendedName>
</protein>
<comment type="similarity">
    <text evidence="1 11">Belongs to the DNA polymerase type-A family.</text>
</comment>
<evidence type="ECO:0000313" key="14">
    <source>
        <dbReference type="EMBL" id="USS87604.1"/>
    </source>
</evidence>
<evidence type="ECO:0000256" key="4">
    <source>
        <dbReference type="ARBA" id="ARBA00022705"/>
    </source>
</evidence>
<dbReference type="EC" id="2.7.7.7" evidence="10 11"/>
<evidence type="ECO:0000256" key="5">
    <source>
        <dbReference type="ARBA" id="ARBA00022763"/>
    </source>
</evidence>
<name>A0ABY5BV24_9LACO</name>
<dbReference type="SUPFAM" id="SSF47807">
    <property type="entry name" value="5' to 3' exonuclease, C-terminal subdomain"/>
    <property type="match status" value="1"/>
</dbReference>
<dbReference type="InterPro" id="IPR054690">
    <property type="entry name" value="DNA_polI_exonuclease"/>
</dbReference>
<dbReference type="InterPro" id="IPR036279">
    <property type="entry name" value="5-3_exonuclease_C_sf"/>
</dbReference>
<dbReference type="EMBL" id="CP097118">
    <property type="protein sequence ID" value="USS87604.1"/>
    <property type="molecule type" value="Genomic_DNA"/>
</dbReference>
<dbReference type="RefSeq" id="WP_252796895.1">
    <property type="nucleotide sequence ID" value="NZ_CP097118.1"/>
</dbReference>
<keyword evidence="15" id="KW-1185">Reference proteome</keyword>
<dbReference type="InterPro" id="IPR043502">
    <property type="entry name" value="DNA/RNA_pol_sf"/>
</dbReference>
<dbReference type="SMART" id="SM00482">
    <property type="entry name" value="POLAc"/>
    <property type="match status" value="1"/>
</dbReference>
<evidence type="ECO:0000256" key="1">
    <source>
        <dbReference type="ARBA" id="ARBA00007705"/>
    </source>
</evidence>
<dbReference type="CDD" id="cd08637">
    <property type="entry name" value="DNA_pol_A_pol_I_C"/>
    <property type="match status" value="1"/>
</dbReference>
<dbReference type="InterPro" id="IPR012337">
    <property type="entry name" value="RNaseH-like_sf"/>
</dbReference>
<evidence type="ECO:0000256" key="3">
    <source>
        <dbReference type="ARBA" id="ARBA00022695"/>
    </source>
</evidence>
<comment type="catalytic activity">
    <reaction evidence="9 11">
        <text>DNA(n) + a 2'-deoxyribonucleoside 5'-triphosphate = DNA(n+1) + diphosphate</text>
        <dbReference type="Rhea" id="RHEA:22508"/>
        <dbReference type="Rhea" id="RHEA-COMP:17339"/>
        <dbReference type="Rhea" id="RHEA-COMP:17340"/>
        <dbReference type="ChEBI" id="CHEBI:33019"/>
        <dbReference type="ChEBI" id="CHEBI:61560"/>
        <dbReference type="ChEBI" id="CHEBI:173112"/>
        <dbReference type="EC" id="2.7.7.7"/>
    </reaction>
</comment>
<dbReference type="SUPFAM" id="SSF53098">
    <property type="entry name" value="Ribonuclease H-like"/>
    <property type="match status" value="1"/>
</dbReference>
<evidence type="ECO:0000256" key="10">
    <source>
        <dbReference type="NCBIfam" id="TIGR00593"/>
    </source>
</evidence>
<accession>A0ABY5BV24</accession>
<dbReference type="InterPro" id="IPR018320">
    <property type="entry name" value="DNA_polymerase_1"/>
</dbReference>
<dbReference type="Gene3D" id="3.30.70.370">
    <property type="match status" value="1"/>
</dbReference>
<dbReference type="InterPro" id="IPR029060">
    <property type="entry name" value="PIN-like_dom_sf"/>
</dbReference>
<dbReference type="PRINTS" id="PR00868">
    <property type="entry name" value="DNAPOLI"/>
</dbReference>
<evidence type="ECO:0000259" key="12">
    <source>
        <dbReference type="SMART" id="SM00475"/>
    </source>
</evidence>
<evidence type="ECO:0000256" key="7">
    <source>
        <dbReference type="ARBA" id="ARBA00023125"/>
    </source>
</evidence>
<proteinExistence type="inferred from homology"/>
<evidence type="ECO:0000256" key="8">
    <source>
        <dbReference type="ARBA" id="ARBA00023204"/>
    </source>
</evidence>
<dbReference type="SMART" id="SM00279">
    <property type="entry name" value="HhH2"/>
    <property type="match status" value="1"/>
</dbReference>
<keyword evidence="8 11" id="KW-0234">DNA repair</keyword>
<dbReference type="Pfam" id="PF02739">
    <property type="entry name" value="5_3_exonuc_N"/>
    <property type="match status" value="1"/>
</dbReference>